<dbReference type="Pfam" id="PF06949">
    <property type="entry name" value="DUF1292"/>
    <property type="match status" value="1"/>
</dbReference>
<keyword evidence="2" id="KW-1185">Reference proteome</keyword>
<dbReference type="RefSeq" id="WP_022504809.1">
    <property type="nucleotide sequence ID" value="NZ_CP039381.1"/>
</dbReference>
<dbReference type="InterPro" id="IPR009711">
    <property type="entry name" value="UPF0473"/>
</dbReference>
<dbReference type="KEGG" id="ruj:E5Z56_06530"/>
<protein>
    <submittedName>
        <fullName evidence="1">DUF1292 domain-containing protein</fullName>
    </submittedName>
</protein>
<evidence type="ECO:0000313" key="1">
    <source>
        <dbReference type="EMBL" id="QCT07040.1"/>
    </source>
</evidence>
<sequence>MEKNVIFTLEDDLGNETEFELLDVINYKNDEYAVLIENVEDVEDLTILKIDSYDDQEEVYTGIDDDDLVQKIFDIFKKNHPDEFDYK</sequence>
<dbReference type="AlphaFoldDB" id="A0A4P8XYA8"/>
<reference evidence="1 2" key="1">
    <citation type="submission" date="2019-04" db="EMBL/GenBank/DDBJ databases">
        <authorList>
            <person name="Embree M."/>
            <person name="Gaffney J.R."/>
        </authorList>
    </citation>
    <scope>NUCLEOTIDE SEQUENCE [LARGE SCALE GENOMIC DNA]</scope>
    <source>
        <strain evidence="1 2">JE7A12</strain>
    </source>
</reference>
<dbReference type="OrthoDB" id="2056794at2"/>
<name>A0A4P8XYA8_9FIRM</name>
<proteinExistence type="predicted"/>
<dbReference type="EMBL" id="CP039381">
    <property type="protein sequence ID" value="QCT07040.1"/>
    <property type="molecule type" value="Genomic_DNA"/>
</dbReference>
<gene>
    <name evidence="1" type="ORF">E5Z56_06530</name>
</gene>
<dbReference type="Proteomes" id="UP000301475">
    <property type="component" value="Chromosome"/>
</dbReference>
<organism evidence="1 2">
    <name type="scientific">Ruminococcus bovis</name>
    <dbReference type="NCBI Taxonomy" id="2564099"/>
    <lineage>
        <taxon>Bacteria</taxon>
        <taxon>Bacillati</taxon>
        <taxon>Bacillota</taxon>
        <taxon>Clostridia</taxon>
        <taxon>Eubacteriales</taxon>
        <taxon>Oscillospiraceae</taxon>
        <taxon>Ruminococcus</taxon>
    </lineage>
</organism>
<accession>A0A4P8XYA8</accession>
<evidence type="ECO:0000313" key="2">
    <source>
        <dbReference type="Proteomes" id="UP000301475"/>
    </source>
</evidence>